<dbReference type="PANTHER" id="PTHR43561">
    <property type="match status" value="1"/>
</dbReference>
<dbReference type="GO" id="GO:0006635">
    <property type="term" value="P:fatty acid beta-oxidation"/>
    <property type="evidence" value="ECO:0007669"/>
    <property type="project" value="TreeGrafter"/>
</dbReference>
<dbReference type="Gene3D" id="1.10.1040.10">
    <property type="entry name" value="N-(1-d-carboxylethyl)-l-norvaline Dehydrogenase, domain 2"/>
    <property type="match status" value="1"/>
</dbReference>
<dbReference type="OrthoDB" id="9771883at2"/>
<dbReference type="RefSeq" id="WP_098823920.1">
    <property type="nucleotide sequence ID" value="NZ_BCMJ01000002.1"/>
</dbReference>
<evidence type="ECO:0000256" key="1">
    <source>
        <dbReference type="ARBA" id="ARBA00005005"/>
    </source>
</evidence>
<dbReference type="PIRSF" id="PIRSF000105">
    <property type="entry name" value="HCDH"/>
    <property type="match status" value="1"/>
</dbReference>
<sequence length="300" mass="32984">MTSINNVTVAGSGVLGSQIAYQCAYRGKQVTVYDINDQAIEKAKSRIAGLESSYTRDLGTSAQNFAEGLSRISYTTDLKTATDDADIVIESVPEKTQIKHDFYVQLSAIAPAKTIFASNSSTLVPSQFMADTGRPAQFLNLHFANEVWKNNTAEIMGSPKTDPKVYDTVVEFAKEIGMLPIKLKKEQPRYILNSILDSYLDAGLTLWAKGVADPHTIDQTWMKATGAPMGPFAVMDHVGLRTEYNIHSVLAKESNNTDLIKAMTMIKSMIDDGHLGVESGEGFYTYPDPLYEQESFLKAD</sequence>
<accession>A0A1Z5H5L5</accession>
<dbReference type="InterPro" id="IPR008927">
    <property type="entry name" value="6-PGluconate_DH-like_C_sf"/>
</dbReference>
<evidence type="ECO:0000313" key="12">
    <source>
        <dbReference type="Proteomes" id="UP000223370"/>
    </source>
</evidence>
<dbReference type="SUPFAM" id="SSF48179">
    <property type="entry name" value="6-phosphogluconate dehydrogenase C-terminal domain-like"/>
    <property type="match status" value="1"/>
</dbReference>
<dbReference type="Proteomes" id="UP000223370">
    <property type="component" value="Unassembled WGS sequence"/>
</dbReference>
<evidence type="ECO:0000256" key="8">
    <source>
        <dbReference type="PIRSR" id="PIRSR000105-1"/>
    </source>
</evidence>
<reference evidence="11 12" key="1">
    <citation type="submission" date="2015-11" db="EMBL/GenBank/DDBJ databases">
        <title>Draft genome sequences of new species of the genus Lactobacillus isolated from orchardgrass silage.</title>
        <authorList>
            <person name="Tohno M."/>
            <person name="Tanizawa Y."/>
            <person name="Arita M."/>
        </authorList>
    </citation>
    <scope>NUCLEOTIDE SEQUENCE [LARGE SCALE GENOMIC DNA]</scope>
    <source>
        <strain evidence="11 12">IWT5</strain>
    </source>
</reference>
<organism evidence="11 12">
    <name type="scientific">Secundilactobacillus silagincola</name>
    <dbReference type="NCBI Taxonomy" id="1714681"/>
    <lineage>
        <taxon>Bacteria</taxon>
        <taxon>Bacillati</taxon>
        <taxon>Bacillota</taxon>
        <taxon>Bacilli</taxon>
        <taxon>Lactobacillales</taxon>
        <taxon>Lactobacillaceae</taxon>
        <taxon>Secundilactobacillus</taxon>
    </lineage>
</organism>
<evidence type="ECO:0000256" key="2">
    <source>
        <dbReference type="ARBA" id="ARBA00005086"/>
    </source>
</evidence>
<keyword evidence="12" id="KW-1185">Reference proteome</keyword>
<dbReference type="Pfam" id="PF02737">
    <property type="entry name" value="3HCDH_N"/>
    <property type="match status" value="1"/>
</dbReference>
<comment type="caution">
    <text evidence="11">The sequence shown here is derived from an EMBL/GenBank/DDBJ whole genome shotgun (WGS) entry which is preliminary data.</text>
</comment>
<keyword evidence="6" id="KW-0443">Lipid metabolism</keyword>
<feature type="domain" description="3-hydroxyacyl-CoA dehydrogenase NAD binding" evidence="10">
    <location>
        <begin position="6"/>
        <end position="184"/>
    </location>
</feature>
<evidence type="ECO:0000256" key="6">
    <source>
        <dbReference type="ARBA" id="ARBA00023098"/>
    </source>
</evidence>
<dbReference type="PANTHER" id="PTHR43561:SF3">
    <property type="entry name" value="HYDROXYACYL-COENZYME A DEHYDROGENASE, MITOCHONDRIAL"/>
    <property type="match status" value="1"/>
</dbReference>
<dbReference type="GO" id="GO:0003857">
    <property type="term" value="F:(3S)-3-hydroxyacyl-CoA dehydrogenase (NAD+) activity"/>
    <property type="evidence" value="ECO:0007669"/>
    <property type="project" value="UniProtKB-EC"/>
</dbReference>
<dbReference type="Pfam" id="PF00725">
    <property type="entry name" value="3HCDH"/>
    <property type="match status" value="1"/>
</dbReference>
<dbReference type="AlphaFoldDB" id="A0A1Z5H5L5"/>
<gene>
    <name evidence="11" type="ORF">IWT5_00689</name>
</gene>
<evidence type="ECO:0000256" key="3">
    <source>
        <dbReference type="ARBA" id="ARBA00022832"/>
    </source>
</evidence>
<feature type="site" description="Important for catalytic activity" evidence="8">
    <location>
        <position position="142"/>
    </location>
</feature>
<keyword evidence="5" id="KW-0520">NAD</keyword>
<dbReference type="InterPro" id="IPR052242">
    <property type="entry name" value="Mito_3-hydroxyacyl-CoA_DH"/>
</dbReference>
<dbReference type="GO" id="GO:0070403">
    <property type="term" value="F:NAD+ binding"/>
    <property type="evidence" value="ECO:0007669"/>
    <property type="project" value="InterPro"/>
</dbReference>
<dbReference type="InterPro" id="IPR022694">
    <property type="entry name" value="3-OHacyl-CoA_DH"/>
</dbReference>
<comment type="pathway">
    <text evidence="2">Lipid metabolism; butanoate metabolism.</text>
</comment>
<dbReference type="InterPro" id="IPR006108">
    <property type="entry name" value="3HC_DH_C"/>
</dbReference>
<dbReference type="InterPro" id="IPR036291">
    <property type="entry name" value="NAD(P)-bd_dom_sf"/>
</dbReference>
<evidence type="ECO:0000259" key="10">
    <source>
        <dbReference type="Pfam" id="PF02737"/>
    </source>
</evidence>
<dbReference type="InterPro" id="IPR013328">
    <property type="entry name" value="6PGD_dom2"/>
</dbReference>
<dbReference type="SUPFAM" id="SSF51735">
    <property type="entry name" value="NAD(P)-binding Rossmann-fold domains"/>
    <property type="match status" value="1"/>
</dbReference>
<feature type="domain" description="3-hydroxyacyl-CoA dehydrogenase C-terminal" evidence="9">
    <location>
        <begin position="190"/>
        <end position="286"/>
    </location>
</feature>
<dbReference type="EMBL" id="BCMJ01000002">
    <property type="protein sequence ID" value="GAT18415.1"/>
    <property type="molecule type" value="Genomic_DNA"/>
</dbReference>
<evidence type="ECO:0000256" key="4">
    <source>
        <dbReference type="ARBA" id="ARBA00023002"/>
    </source>
</evidence>
<evidence type="ECO:0000313" key="11">
    <source>
        <dbReference type="EMBL" id="GAT18415.1"/>
    </source>
</evidence>
<comment type="catalytic activity">
    <reaction evidence="7">
        <text>a (3S)-3-hydroxyacyl-CoA + NAD(+) = a 3-oxoacyl-CoA + NADH + H(+)</text>
        <dbReference type="Rhea" id="RHEA:22432"/>
        <dbReference type="ChEBI" id="CHEBI:15378"/>
        <dbReference type="ChEBI" id="CHEBI:57318"/>
        <dbReference type="ChEBI" id="CHEBI:57540"/>
        <dbReference type="ChEBI" id="CHEBI:57945"/>
        <dbReference type="ChEBI" id="CHEBI:90726"/>
        <dbReference type="EC" id="1.1.1.35"/>
    </reaction>
</comment>
<keyword evidence="4" id="KW-0560">Oxidoreductase</keyword>
<proteinExistence type="predicted"/>
<dbReference type="NCBIfam" id="NF006143">
    <property type="entry name" value="PRK08293.1"/>
    <property type="match status" value="1"/>
</dbReference>
<evidence type="ECO:0000259" key="9">
    <source>
        <dbReference type="Pfam" id="PF00725"/>
    </source>
</evidence>
<dbReference type="InterPro" id="IPR006176">
    <property type="entry name" value="3-OHacyl-CoA_DH_NAD-bd"/>
</dbReference>
<comment type="pathway">
    <text evidence="1">Lipid metabolism; fatty acid beta-oxidation.</text>
</comment>
<evidence type="ECO:0000256" key="5">
    <source>
        <dbReference type="ARBA" id="ARBA00023027"/>
    </source>
</evidence>
<evidence type="ECO:0000256" key="7">
    <source>
        <dbReference type="ARBA" id="ARBA00049556"/>
    </source>
</evidence>
<protein>
    <submittedName>
        <fullName evidence="11">3-hydroxybutyryl-CoA dehydrogenase</fullName>
    </submittedName>
</protein>
<name>A0A1Z5H5L5_9LACO</name>
<dbReference type="Gene3D" id="3.40.50.720">
    <property type="entry name" value="NAD(P)-binding Rossmann-like Domain"/>
    <property type="match status" value="1"/>
</dbReference>
<keyword evidence="3" id="KW-0276">Fatty acid metabolism</keyword>